<evidence type="ECO:0000256" key="8">
    <source>
        <dbReference type="ARBA" id="ARBA00023065"/>
    </source>
</evidence>
<feature type="transmembrane region" description="Helical" evidence="12">
    <location>
        <begin position="572"/>
        <end position="589"/>
    </location>
</feature>
<feature type="transmembrane region" description="Helical" evidence="12">
    <location>
        <begin position="217"/>
        <end position="240"/>
    </location>
</feature>
<keyword evidence="3" id="KW-0813">Transport</keyword>
<keyword evidence="5 12" id="KW-0812">Transmembrane</keyword>
<feature type="region of interest" description="Disordered" evidence="11">
    <location>
        <begin position="29"/>
        <end position="71"/>
    </location>
</feature>
<sequence length="644" mass="73565">MILSTSNSPELPTNYMTVSSFRSFQDMVQEGQGSRTVTPGNDSPCQRHNHGSPCPSMGAGNPTSRPKTADSLRGSQYLTSKLWNSANGSMSDMTLGESDDTQTKRKNDRQRLSVLYSWIYAMALLSLGVVIYLYNQSERRIVSEIFSIAMAVTGICWLVLFHLDLHRYKQRIMETVKESLQDTDSNLSTEFCFNIVDENDKEPASYRFLQGRHSGSMFLKFGMAAFCFGHLINELLVVIQHSTYYYRGTVECFSSTTLCLHVIWPLYSFYLLFIVFKYSNRRTLTVELCGQVVIHKFKALARFGVIHIIVSCLCFWFATIMEDALEDYNLKNAQQLVRQGLNSTEANSTHILNRCPSLLTDAVKAFPSLYPFTIEFYILQAGVWIIIYQNIGRQTPSATSRHFRQRTSCGNNVVYQSNLVISADCHSANKGFFAGLLAMAISIITIIIFFINVASTQQIYISVLIHSAQEAFLSGLSFIGIFICYFKIFSLDRSVHPIHFLDDLLVLIPLPFYYINIFMSIYAEFQMGNWFRVLVNIIVCLQVSMQTPFIIDGLRRCSNSQKTHLRKPGREILTFLIITNIALWIINSTELRSVEEHYAPFDFYGSKVWMFVGHTTLPLMLFYRFHSAVCLADIWKSAYEKEKP</sequence>
<dbReference type="PANTHER" id="PTHR21522">
    <property type="entry name" value="PROTON CHANNEL OTOP"/>
    <property type="match status" value="1"/>
</dbReference>
<feature type="transmembrane region" description="Helical" evidence="12">
    <location>
        <begin position="299"/>
        <end position="321"/>
    </location>
</feature>
<reference evidence="13 14" key="1">
    <citation type="submission" date="2022-01" db="EMBL/GenBank/DDBJ databases">
        <title>A chromosomal length assembly of Cordylochernes scorpioides.</title>
        <authorList>
            <person name="Zeh D."/>
            <person name="Zeh J."/>
        </authorList>
    </citation>
    <scope>NUCLEOTIDE SEQUENCE [LARGE SCALE GENOMIC DNA]</scope>
    <source>
        <strain evidence="13">IN4F17</strain>
        <tissue evidence="13">Whole Body</tissue>
    </source>
</reference>
<evidence type="ECO:0000256" key="6">
    <source>
        <dbReference type="ARBA" id="ARBA00022781"/>
    </source>
</evidence>
<feature type="transmembrane region" description="Helical" evidence="12">
    <location>
        <begin position="114"/>
        <end position="135"/>
    </location>
</feature>
<evidence type="ECO:0000256" key="2">
    <source>
        <dbReference type="ARBA" id="ARBA00006513"/>
    </source>
</evidence>
<accession>A0ABY6K733</accession>
<feature type="transmembrane region" description="Helical" evidence="12">
    <location>
        <begin position="500"/>
        <end position="523"/>
    </location>
</feature>
<dbReference type="Pfam" id="PF03189">
    <property type="entry name" value="Otopetrin"/>
    <property type="match status" value="2"/>
</dbReference>
<protein>
    <submittedName>
        <fullName evidence="13">Otopetrin</fullName>
    </submittedName>
</protein>
<dbReference type="Proteomes" id="UP001235939">
    <property type="component" value="Chromosome 03"/>
</dbReference>
<organism evidence="13 14">
    <name type="scientific">Cordylochernes scorpioides</name>
    <dbReference type="NCBI Taxonomy" id="51811"/>
    <lineage>
        <taxon>Eukaryota</taxon>
        <taxon>Metazoa</taxon>
        <taxon>Ecdysozoa</taxon>
        <taxon>Arthropoda</taxon>
        <taxon>Chelicerata</taxon>
        <taxon>Arachnida</taxon>
        <taxon>Pseudoscorpiones</taxon>
        <taxon>Cheliferoidea</taxon>
        <taxon>Chernetidae</taxon>
        <taxon>Cordylochernes</taxon>
    </lineage>
</organism>
<evidence type="ECO:0000256" key="4">
    <source>
        <dbReference type="ARBA" id="ARBA00022475"/>
    </source>
</evidence>
<keyword evidence="8" id="KW-0406">Ion transport</keyword>
<evidence type="ECO:0000256" key="1">
    <source>
        <dbReference type="ARBA" id="ARBA00004651"/>
    </source>
</evidence>
<evidence type="ECO:0000256" key="12">
    <source>
        <dbReference type="SAM" id="Phobius"/>
    </source>
</evidence>
<gene>
    <name evidence="13" type="ORF">LAZ67_3000493</name>
</gene>
<comment type="similarity">
    <text evidence="2">Belongs to the otopetrin family.</text>
</comment>
<keyword evidence="6" id="KW-0375">Hydrogen ion transport</keyword>
<evidence type="ECO:0000256" key="5">
    <source>
        <dbReference type="ARBA" id="ARBA00022692"/>
    </source>
</evidence>
<evidence type="ECO:0000256" key="9">
    <source>
        <dbReference type="ARBA" id="ARBA00023136"/>
    </source>
</evidence>
<feature type="transmembrane region" description="Helical" evidence="12">
    <location>
        <begin position="260"/>
        <end position="278"/>
    </location>
</feature>
<feature type="transmembrane region" description="Helical" evidence="12">
    <location>
        <begin position="609"/>
        <end position="635"/>
    </location>
</feature>
<feature type="transmembrane region" description="Helical" evidence="12">
    <location>
        <begin position="529"/>
        <end position="551"/>
    </location>
</feature>
<feature type="transmembrane region" description="Helical" evidence="12">
    <location>
        <begin position="432"/>
        <end position="451"/>
    </location>
</feature>
<dbReference type="InterPro" id="IPR004878">
    <property type="entry name" value="Otopetrin"/>
</dbReference>
<evidence type="ECO:0000256" key="11">
    <source>
        <dbReference type="SAM" id="MobiDB-lite"/>
    </source>
</evidence>
<keyword evidence="4" id="KW-1003">Cell membrane</keyword>
<feature type="transmembrane region" description="Helical" evidence="12">
    <location>
        <begin position="141"/>
        <end position="163"/>
    </location>
</feature>
<evidence type="ECO:0000313" key="14">
    <source>
        <dbReference type="Proteomes" id="UP001235939"/>
    </source>
</evidence>
<feature type="transmembrane region" description="Helical" evidence="12">
    <location>
        <begin position="471"/>
        <end position="488"/>
    </location>
</feature>
<keyword evidence="9 12" id="KW-0472">Membrane</keyword>
<keyword evidence="7 12" id="KW-1133">Transmembrane helix</keyword>
<evidence type="ECO:0000256" key="7">
    <source>
        <dbReference type="ARBA" id="ARBA00022989"/>
    </source>
</evidence>
<keyword evidence="14" id="KW-1185">Reference proteome</keyword>
<dbReference type="EMBL" id="CP092865">
    <property type="protein sequence ID" value="UYV64388.1"/>
    <property type="molecule type" value="Genomic_DNA"/>
</dbReference>
<feature type="transmembrane region" description="Helical" evidence="12">
    <location>
        <begin position="369"/>
        <end position="388"/>
    </location>
</feature>
<evidence type="ECO:0000256" key="10">
    <source>
        <dbReference type="ARBA" id="ARBA00023303"/>
    </source>
</evidence>
<feature type="compositionally biased region" description="Polar residues" evidence="11">
    <location>
        <begin position="31"/>
        <end position="46"/>
    </location>
</feature>
<evidence type="ECO:0000256" key="3">
    <source>
        <dbReference type="ARBA" id="ARBA00022448"/>
    </source>
</evidence>
<dbReference type="PANTHER" id="PTHR21522:SF58">
    <property type="entry name" value="AGAP000074-PA"/>
    <property type="match status" value="1"/>
</dbReference>
<proteinExistence type="inferred from homology"/>
<comment type="subcellular location">
    <subcellularLocation>
        <location evidence="1">Cell membrane</location>
        <topology evidence="1">Multi-pass membrane protein</topology>
    </subcellularLocation>
</comment>
<name>A0ABY6K733_9ARAC</name>
<evidence type="ECO:0000313" key="13">
    <source>
        <dbReference type="EMBL" id="UYV64388.1"/>
    </source>
</evidence>
<keyword evidence="10" id="KW-0407">Ion channel</keyword>